<name>A0A853JJN1_9GAMM</name>
<sequence>MTYEQIEYVSSDLPGMPQVLVVNADGRARYSSHSNASDPERPEIGRYEARLTAAQIEALFATFEAANPKTLVDHWGEVHSGEDHRRIRITTTEGVIEKLVALRLPVSAGMQTLIDALDRVVKLAKSSPQKVLQLDLGPSDVDAGGRFTLALSLRNSGTEPISFNNPVVAETESDGRIEIQAWPDRDVSALRQDDLLAVAIDGIESTETAGQNAAASRTLNLAPGSAVAFRILGAFPFEDPGDYLFRVSYTSYADAADVQSSIRGRIDSRRVAVRKP</sequence>
<dbReference type="EMBL" id="JACCKA010000094">
    <property type="protein sequence ID" value="NZA28580.1"/>
    <property type="molecule type" value="Genomic_DNA"/>
</dbReference>
<accession>A0A853JJN1</accession>
<organism evidence="1 2">
    <name type="scientific">Luteimonas salinisoli</name>
    <dbReference type="NCBI Taxonomy" id="2752307"/>
    <lineage>
        <taxon>Bacteria</taxon>
        <taxon>Pseudomonadati</taxon>
        <taxon>Pseudomonadota</taxon>
        <taxon>Gammaproteobacteria</taxon>
        <taxon>Lysobacterales</taxon>
        <taxon>Lysobacteraceae</taxon>
        <taxon>Luteimonas</taxon>
    </lineage>
</organism>
<keyword evidence="2" id="KW-1185">Reference proteome</keyword>
<protein>
    <submittedName>
        <fullName evidence="1">Uncharacterized protein</fullName>
    </submittedName>
</protein>
<evidence type="ECO:0000313" key="2">
    <source>
        <dbReference type="Proteomes" id="UP000578091"/>
    </source>
</evidence>
<dbReference type="Proteomes" id="UP000578091">
    <property type="component" value="Unassembled WGS sequence"/>
</dbReference>
<evidence type="ECO:0000313" key="1">
    <source>
        <dbReference type="EMBL" id="NZA28580.1"/>
    </source>
</evidence>
<gene>
    <name evidence="1" type="ORF">H0E84_19585</name>
</gene>
<dbReference type="AlphaFoldDB" id="A0A853JJN1"/>
<dbReference type="RefSeq" id="WP_180680341.1">
    <property type="nucleotide sequence ID" value="NZ_JACCKA010000094.1"/>
</dbReference>
<reference evidence="1 2" key="1">
    <citation type="submission" date="2020-07" db="EMBL/GenBank/DDBJ databases">
        <title>Luteimonas sp. SJ-92.</title>
        <authorList>
            <person name="Huang X.-X."/>
            <person name="Xu L."/>
            <person name="Sun J.-Q."/>
        </authorList>
    </citation>
    <scope>NUCLEOTIDE SEQUENCE [LARGE SCALE GENOMIC DNA]</scope>
    <source>
        <strain evidence="1 2">SJ-92</strain>
    </source>
</reference>
<proteinExistence type="predicted"/>
<comment type="caution">
    <text evidence="1">The sequence shown here is derived from an EMBL/GenBank/DDBJ whole genome shotgun (WGS) entry which is preliminary data.</text>
</comment>